<feature type="region of interest" description="Disordered" evidence="1">
    <location>
        <begin position="1"/>
        <end position="218"/>
    </location>
</feature>
<dbReference type="AlphaFoldDB" id="A0AAV7SIB3"/>
<feature type="compositionally biased region" description="Basic and acidic residues" evidence="1">
    <location>
        <begin position="1"/>
        <end position="20"/>
    </location>
</feature>
<evidence type="ECO:0000256" key="1">
    <source>
        <dbReference type="SAM" id="MobiDB-lite"/>
    </source>
</evidence>
<feature type="compositionally biased region" description="Basic and acidic residues" evidence="1">
    <location>
        <begin position="124"/>
        <end position="138"/>
    </location>
</feature>
<comment type="caution">
    <text evidence="2">The sequence shown here is derived from an EMBL/GenBank/DDBJ whole genome shotgun (WGS) entry which is preliminary data.</text>
</comment>
<organism evidence="2 3">
    <name type="scientific">Pleurodeles waltl</name>
    <name type="common">Iberian ribbed newt</name>
    <dbReference type="NCBI Taxonomy" id="8319"/>
    <lineage>
        <taxon>Eukaryota</taxon>
        <taxon>Metazoa</taxon>
        <taxon>Chordata</taxon>
        <taxon>Craniata</taxon>
        <taxon>Vertebrata</taxon>
        <taxon>Euteleostomi</taxon>
        <taxon>Amphibia</taxon>
        <taxon>Batrachia</taxon>
        <taxon>Caudata</taxon>
        <taxon>Salamandroidea</taxon>
        <taxon>Salamandridae</taxon>
        <taxon>Pleurodelinae</taxon>
        <taxon>Pleurodeles</taxon>
    </lineage>
</organism>
<feature type="compositionally biased region" description="Basic and acidic residues" evidence="1">
    <location>
        <begin position="100"/>
        <end position="109"/>
    </location>
</feature>
<feature type="compositionally biased region" description="Basic and acidic residues" evidence="1">
    <location>
        <begin position="149"/>
        <end position="160"/>
    </location>
</feature>
<protein>
    <submittedName>
        <fullName evidence="2">Uncharacterized protein</fullName>
    </submittedName>
</protein>
<accession>A0AAV7SIB3</accession>
<proteinExistence type="predicted"/>
<evidence type="ECO:0000313" key="2">
    <source>
        <dbReference type="EMBL" id="KAJ1163814.1"/>
    </source>
</evidence>
<evidence type="ECO:0000313" key="3">
    <source>
        <dbReference type="Proteomes" id="UP001066276"/>
    </source>
</evidence>
<gene>
    <name evidence="2" type="ORF">NDU88_004266</name>
</gene>
<feature type="compositionally biased region" description="Basic and acidic residues" evidence="1">
    <location>
        <begin position="206"/>
        <end position="218"/>
    </location>
</feature>
<name>A0AAV7SIB3_PLEWA</name>
<feature type="compositionally biased region" description="Polar residues" evidence="1">
    <location>
        <begin position="41"/>
        <end position="59"/>
    </location>
</feature>
<keyword evidence="3" id="KW-1185">Reference proteome</keyword>
<dbReference type="Proteomes" id="UP001066276">
    <property type="component" value="Chromosome 4_2"/>
</dbReference>
<sequence>MEEVQGRKETRTTTESETRNQRRTAYSQGSRRKAINERNTIESLGVQQQGTLHRSTSQGCWGRDGAKEPATFQEERGPTRGTSQHANFGEEEAAPLQITKRWEDADKARSMNTMEDADNGGGMNKKEDANNRGGANKEEDADNGGSTGKEGDADNNRVGDAEAEEDCVQPREKEEGNQREEHNREPWRPTAGNTTSEHILRPLGKRRCEGTCHVPRET</sequence>
<reference evidence="2" key="1">
    <citation type="journal article" date="2022" name="bioRxiv">
        <title>Sequencing and chromosome-scale assembly of the giantPleurodeles waltlgenome.</title>
        <authorList>
            <person name="Brown T."/>
            <person name="Elewa A."/>
            <person name="Iarovenko S."/>
            <person name="Subramanian E."/>
            <person name="Araus A.J."/>
            <person name="Petzold A."/>
            <person name="Susuki M."/>
            <person name="Suzuki K.-i.T."/>
            <person name="Hayashi T."/>
            <person name="Toyoda A."/>
            <person name="Oliveira C."/>
            <person name="Osipova E."/>
            <person name="Leigh N.D."/>
            <person name="Simon A."/>
            <person name="Yun M.H."/>
        </authorList>
    </citation>
    <scope>NUCLEOTIDE SEQUENCE</scope>
    <source>
        <strain evidence="2">20211129_DDA</strain>
        <tissue evidence="2">Liver</tissue>
    </source>
</reference>
<feature type="compositionally biased region" description="Basic and acidic residues" evidence="1">
    <location>
        <begin position="168"/>
        <end position="187"/>
    </location>
</feature>
<dbReference type="EMBL" id="JANPWB010000008">
    <property type="protein sequence ID" value="KAJ1163814.1"/>
    <property type="molecule type" value="Genomic_DNA"/>
</dbReference>